<evidence type="ECO:0000313" key="2">
    <source>
        <dbReference type="EMBL" id="AEB08688.1"/>
    </source>
</evidence>
<evidence type="ECO:0008006" key="4">
    <source>
        <dbReference type="Google" id="ProtNLM"/>
    </source>
</evidence>
<keyword evidence="1" id="KW-1133">Transmembrane helix</keyword>
<reference evidence="3" key="2">
    <citation type="submission" date="2011-03" db="EMBL/GenBank/DDBJ databases">
        <title>The complete genome of Desulfobacca acetoxidans DSM 11109.</title>
        <authorList>
            <consortium name="US DOE Joint Genome Institute (JGI-PGF)"/>
            <person name="Lucas S."/>
            <person name="Copeland A."/>
            <person name="Lapidus A."/>
            <person name="Bruce D."/>
            <person name="Goodwin L."/>
            <person name="Pitluck S."/>
            <person name="Peters L."/>
            <person name="Kyrpides N."/>
            <person name="Mavromatis K."/>
            <person name="Ivanova N."/>
            <person name="Ovchinnikova G."/>
            <person name="Teshima H."/>
            <person name="Detter J.C."/>
            <person name="Han C."/>
            <person name="Land M."/>
            <person name="Hauser L."/>
            <person name="Markowitz V."/>
            <person name="Cheng J.-F."/>
            <person name="Hugenholtz P."/>
            <person name="Woyke T."/>
            <person name="Wu D."/>
            <person name="Spring S."/>
            <person name="Schueler E."/>
            <person name="Brambilla E."/>
            <person name="Klenk H.-P."/>
            <person name="Eisen J.A."/>
        </authorList>
    </citation>
    <scope>NUCLEOTIDE SEQUENCE [LARGE SCALE GENOMIC DNA]</scope>
    <source>
        <strain evidence="3">ATCC 700848 / DSM 11109 / ASRB2</strain>
    </source>
</reference>
<reference evidence="2 3" key="1">
    <citation type="journal article" date="2011" name="Stand. Genomic Sci.">
        <title>Complete genome sequence of the acetate-degrading sulfate reducer Desulfobacca acetoxidans type strain (ASRB2).</title>
        <authorList>
            <person name="Goker M."/>
            <person name="Teshima H."/>
            <person name="Lapidus A."/>
            <person name="Nolan M."/>
            <person name="Lucas S."/>
            <person name="Hammon N."/>
            <person name="Deshpande S."/>
            <person name="Cheng J.F."/>
            <person name="Tapia R."/>
            <person name="Han C."/>
            <person name="Goodwin L."/>
            <person name="Pitluck S."/>
            <person name="Huntemann M."/>
            <person name="Liolios K."/>
            <person name="Ivanova N."/>
            <person name="Pagani I."/>
            <person name="Mavromatis K."/>
            <person name="Ovchinikova G."/>
            <person name="Pati A."/>
            <person name="Chen A."/>
            <person name="Palaniappan K."/>
            <person name="Land M."/>
            <person name="Hauser L."/>
            <person name="Brambilla E.M."/>
            <person name="Rohde M."/>
            <person name="Spring S."/>
            <person name="Detter J.C."/>
            <person name="Woyke T."/>
            <person name="Bristow J."/>
            <person name="Eisen J.A."/>
            <person name="Markowitz V."/>
            <person name="Hugenholtz P."/>
            <person name="Kyrpides N.C."/>
            <person name="Klenk H.P."/>
        </authorList>
    </citation>
    <scope>NUCLEOTIDE SEQUENCE [LARGE SCALE GENOMIC DNA]</scope>
    <source>
        <strain evidence="3">ATCC 700848 / DSM 11109 / ASRB2</strain>
    </source>
</reference>
<dbReference type="EMBL" id="CP002629">
    <property type="protein sequence ID" value="AEB08688.1"/>
    <property type="molecule type" value="Genomic_DNA"/>
</dbReference>
<proteinExistence type="predicted"/>
<accession>F2NGR7</accession>
<feature type="transmembrane region" description="Helical" evidence="1">
    <location>
        <begin position="65"/>
        <end position="84"/>
    </location>
</feature>
<evidence type="ECO:0000256" key="1">
    <source>
        <dbReference type="SAM" id="Phobius"/>
    </source>
</evidence>
<keyword evidence="1" id="KW-0812">Transmembrane</keyword>
<dbReference type="KEGG" id="dao:Desac_0809"/>
<keyword evidence="1" id="KW-0472">Membrane</keyword>
<dbReference type="Proteomes" id="UP000000483">
    <property type="component" value="Chromosome"/>
</dbReference>
<gene>
    <name evidence="2" type="ordered locus">Desac_0809</name>
</gene>
<dbReference type="OrthoDB" id="5327993at2"/>
<dbReference type="HOGENOM" id="CLU_2464007_0_0_7"/>
<organism evidence="2 3">
    <name type="scientific">Desulfobacca acetoxidans (strain ATCC 700848 / DSM 11109 / ASRB2)</name>
    <dbReference type="NCBI Taxonomy" id="880072"/>
    <lineage>
        <taxon>Bacteria</taxon>
        <taxon>Pseudomonadati</taxon>
        <taxon>Thermodesulfobacteriota</taxon>
        <taxon>Desulfobaccia</taxon>
        <taxon>Desulfobaccales</taxon>
        <taxon>Desulfobaccaceae</taxon>
        <taxon>Desulfobacca</taxon>
    </lineage>
</organism>
<dbReference type="AlphaFoldDB" id="F2NGR7"/>
<sequence>MISVDTLKAYEILLAAKLPEEQAKAILEVVKTAQETGVDHLVTKSEFKEEMAGLRAEIYRIKYDILKWLIPLIIGQGAVVVGLLKMLA</sequence>
<evidence type="ECO:0000313" key="3">
    <source>
        <dbReference type="Proteomes" id="UP000000483"/>
    </source>
</evidence>
<name>F2NGR7_DESAR</name>
<dbReference type="RefSeq" id="WP_013705801.1">
    <property type="nucleotide sequence ID" value="NC_015388.1"/>
</dbReference>
<keyword evidence="3" id="KW-1185">Reference proteome</keyword>
<protein>
    <recommendedName>
        <fullName evidence="4">DUF1640 domain-containing protein</fullName>
    </recommendedName>
</protein>